<sequence>MRPIPRAVPDRMRQLLQMPSIRWTYRAVMTRFRRLRETQAGILRDECCGMNLNWRPAARSSAHMAAVHWCHTRILWRKNRTRALLTTLLWPVVSPIFILRRVARHGRHVAQQFGVPLSRQVRDLVYLAHVLYMGPRTYYYYGLYHPGRTASASLYVQDHEILGLLDGINRDTDHRIFENKTAFFEKCRQSGLRTIPIAARFENGKAAFIDDGGRDADWFAKPEGGRCGTGIMAFRYDGPGRYRSESGRRLSKEDVMARVAACSLSSPYILQERILNHADVAALVGDALSTCRIVTYREPDGSEGVLPCAIFKMAARGRSTDNFHTGGMAVSIDLETGVLGRGVVGAEPTTRWDVHPDTQKRVNGFQLPFWAETLALCREAHRVFKDYAFIGWDVAITDDGPMLVEGNLFWGVEAMQMAHETPLGETPFPRVYLAHMKRQRG</sequence>
<dbReference type="STRING" id="897.B2D07_16335"/>
<dbReference type="Pfam" id="PF14397">
    <property type="entry name" value="ATPgrasp_ST"/>
    <property type="match status" value="1"/>
</dbReference>
<organism evidence="2 3">
    <name type="scientific">Desulfococcus multivorans DSM 2059</name>
    <dbReference type="NCBI Taxonomy" id="1121405"/>
    <lineage>
        <taxon>Bacteria</taxon>
        <taxon>Pseudomonadati</taxon>
        <taxon>Thermodesulfobacteriota</taxon>
        <taxon>Desulfobacteria</taxon>
        <taxon>Desulfobacterales</taxon>
        <taxon>Desulfococcaceae</taxon>
        <taxon>Desulfococcus</taxon>
    </lineage>
</organism>
<dbReference type="EMBL" id="ATHJ01000105">
    <property type="protein sequence ID" value="EPR36028.1"/>
    <property type="molecule type" value="Genomic_DNA"/>
</dbReference>
<accession>S7UUI4</accession>
<name>S7UUI4_DESML</name>
<dbReference type="SUPFAM" id="SSF56059">
    <property type="entry name" value="Glutathione synthetase ATP-binding domain-like"/>
    <property type="match status" value="1"/>
</dbReference>
<protein>
    <recommendedName>
        <fullName evidence="1">Alpha-L-glutamate ligase-related protein ATP-grasp domain-containing protein</fullName>
    </recommendedName>
</protein>
<dbReference type="eggNOG" id="COG0189">
    <property type="taxonomic scope" value="Bacteria"/>
</dbReference>
<dbReference type="AlphaFoldDB" id="S7UUI4"/>
<dbReference type="RefSeq" id="WP_020877844.1">
    <property type="nucleotide sequence ID" value="NZ_ATHJ01000105.1"/>
</dbReference>
<dbReference type="Proteomes" id="UP000014977">
    <property type="component" value="Unassembled WGS sequence"/>
</dbReference>
<gene>
    <name evidence="2" type="ORF">dsmv_0733</name>
</gene>
<keyword evidence="3" id="KW-1185">Reference proteome</keyword>
<evidence type="ECO:0000259" key="1">
    <source>
        <dbReference type="Pfam" id="PF14397"/>
    </source>
</evidence>
<evidence type="ECO:0000313" key="3">
    <source>
        <dbReference type="Proteomes" id="UP000014977"/>
    </source>
</evidence>
<evidence type="ECO:0000313" key="2">
    <source>
        <dbReference type="EMBL" id="EPR36028.1"/>
    </source>
</evidence>
<dbReference type="Gene3D" id="3.30.470.20">
    <property type="entry name" value="ATP-grasp fold, B domain"/>
    <property type="match status" value="1"/>
</dbReference>
<comment type="caution">
    <text evidence="2">The sequence shown here is derived from an EMBL/GenBank/DDBJ whole genome shotgun (WGS) entry which is preliminary data.</text>
</comment>
<feature type="domain" description="Alpha-L-glutamate ligase-related protein ATP-grasp" evidence="1">
    <location>
        <begin position="168"/>
        <end position="423"/>
    </location>
</feature>
<proteinExistence type="predicted"/>
<reference evidence="2 3" key="1">
    <citation type="journal article" date="2013" name="Genome Announc.">
        <title>Draft genome sequences for three mercury-methylating, sulfate-reducing bacteria.</title>
        <authorList>
            <person name="Brown S.D."/>
            <person name="Hurt R.A.Jr."/>
            <person name="Gilmour C.C."/>
            <person name="Elias D.A."/>
        </authorList>
    </citation>
    <scope>NUCLEOTIDE SEQUENCE [LARGE SCALE GENOMIC DNA]</scope>
    <source>
        <strain evidence="2 3">DSM 2059</strain>
    </source>
</reference>
<dbReference type="OrthoDB" id="6315394at2"/>
<dbReference type="InterPro" id="IPR039523">
    <property type="entry name" value="RimK-rel_E_lig_ATP-grasp"/>
</dbReference>